<keyword evidence="9" id="KW-1185">Reference proteome</keyword>
<dbReference type="PANTHER" id="PTHR23316">
    <property type="entry name" value="IMPORTIN ALPHA"/>
    <property type="match status" value="1"/>
</dbReference>
<evidence type="ECO:0000313" key="9">
    <source>
        <dbReference type="Proteomes" id="UP000586704"/>
    </source>
</evidence>
<feature type="region of interest" description="Disordered" evidence="6">
    <location>
        <begin position="1"/>
        <end position="34"/>
    </location>
</feature>
<feature type="domain" description="IBB" evidence="7">
    <location>
        <begin position="1"/>
        <end position="58"/>
    </location>
</feature>
<dbReference type="PROSITE" id="PS50176">
    <property type="entry name" value="ARM_REPEAT"/>
    <property type="match status" value="1"/>
</dbReference>
<dbReference type="OrthoDB" id="29145at2759"/>
<dbReference type="GO" id="GO:0006606">
    <property type="term" value="P:protein import into nucleus"/>
    <property type="evidence" value="ECO:0007669"/>
    <property type="project" value="InterPro"/>
</dbReference>
<dbReference type="AlphaFoldDB" id="A0A7L4MTX5"/>
<feature type="repeat" description="ARM" evidence="4">
    <location>
        <begin position="118"/>
        <end position="161"/>
    </location>
</feature>
<feature type="non-terminal residue" evidence="8">
    <location>
        <position position="1"/>
    </location>
</feature>
<dbReference type="EMBL" id="VYZU01003942">
    <property type="protein sequence ID" value="NXY81259.1"/>
    <property type="molecule type" value="Genomic_DNA"/>
</dbReference>
<name>A0A7L4MTX5_9AVES</name>
<evidence type="ECO:0000259" key="7">
    <source>
        <dbReference type="PROSITE" id="PS51214"/>
    </source>
</evidence>
<dbReference type="Pfam" id="PF00514">
    <property type="entry name" value="Arm"/>
    <property type="match status" value="2"/>
</dbReference>
<dbReference type="InterPro" id="IPR036975">
    <property type="entry name" value="Importin-a_IBB_sf"/>
</dbReference>
<evidence type="ECO:0000256" key="2">
    <source>
        <dbReference type="ARBA" id="ARBA00022448"/>
    </source>
</evidence>
<evidence type="ECO:0000256" key="4">
    <source>
        <dbReference type="PROSITE-ProRule" id="PRU00259"/>
    </source>
</evidence>
<evidence type="ECO:0000256" key="5">
    <source>
        <dbReference type="PROSITE-ProRule" id="PRU00561"/>
    </source>
</evidence>
<comment type="caution">
    <text evidence="8">The sequence shown here is derived from an EMBL/GenBank/DDBJ whole genome shotgun (WGS) entry which is preliminary data.</text>
</comment>
<dbReference type="Proteomes" id="UP000586704">
    <property type="component" value="Unassembled WGS sequence"/>
</dbReference>
<dbReference type="PROSITE" id="PS51214">
    <property type="entry name" value="IBB"/>
    <property type="match status" value="1"/>
</dbReference>
<feature type="non-terminal residue" evidence="8">
    <location>
        <position position="180"/>
    </location>
</feature>
<organism evidence="8 9">
    <name type="scientific">Ceyx cyanopectus</name>
    <name type="common">Indigo-banded kingfisher</name>
    <dbReference type="NCBI Taxonomy" id="390723"/>
    <lineage>
        <taxon>Eukaryota</taxon>
        <taxon>Metazoa</taxon>
        <taxon>Chordata</taxon>
        <taxon>Craniata</taxon>
        <taxon>Vertebrata</taxon>
        <taxon>Euteleostomi</taxon>
        <taxon>Archelosauria</taxon>
        <taxon>Archosauria</taxon>
        <taxon>Dinosauria</taxon>
        <taxon>Saurischia</taxon>
        <taxon>Theropoda</taxon>
        <taxon>Coelurosauria</taxon>
        <taxon>Aves</taxon>
        <taxon>Neognathae</taxon>
        <taxon>Neoaves</taxon>
        <taxon>Telluraves</taxon>
        <taxon>Coraciimorphae</taxon>
        <taxon>Coraciiformes</taxon>
        <taxon>Alcedinidae</taxon>
        <taxon>Ceyx</taxon>
    </lineage>
</organism>
<dbReference type="FunFam" id="1.20.5.690:FF:000001">
    <property type="entry name" value="Importin subunit alpha"/>
    <property type="match status" value="1"/>
</dbReference>
<reference evidence="8 9" key="1">
    <citation type="submission" date="2020-02" db="EMBL/GenBank/DDBJ databases">
        <title>Bird 10,000 Genomes (B10K) Project - Family phase.</title>
        <authorList>
            <person name="Zhang G."/>
        </authorList>
    </citation>
    <scope>NUCLEOTIDE SEQUENCE [LARGE SCALE GENOMIC DNA]</scope>
    <source>
        <strain evidence="8">B10K-DU-013-51</strain>
        <tissue evidence="8">Mixed tissue sample</tissue>
    </source>
</reference>
<sequence>MASPGKDNYRMKSYKNKALNPEEMRRRREEEGIQLRKQKREQQVTVTLLLVCSPAQPGLCCCQTVCKGLCTKGVITREMVEMLFSDDPDLQLATTQKFRKLLSKEPNPPIDEVINTQGVVDRFVEFLKRSENCTLQFEAAWALTNIASGTSQQTKTVIEAGAVPIFIELLNSDFEDVQEQ</sequence>
<keyword evidence="3" id="KW-0653">Protein transport</keyword>
<keyword evidence="2 5" id="KW-0813">Transport</keyword>
<evidence type="ECO:0000256" key="1">
    <source>
        <dbReference type="ARBA" id="ARBA00010394"/>
    </source>
</evidence>
<evidence type="ECO:0000256" key="3">
    <source>
        <dbReference type="ARBA" id="ARBA00022927"/>
    </source>
</evidence>
<dbReference type="Gene3D" id="1.20.5.690">
    <property type="entry name" value="Importin-alpha, importin-beta-binding domain"/>
    <property type="match status" value="1"/>
</dbReference>
<feature type="compositionally biased region" description="Basic and acidic residues" evidence="6">
    <location>
        <begin position="20"/>
        <end position="34"/>
    </location>
</feature>
<proteinExistence type="inferred from homology"/>
<dbReference type="SUPFAM" id="SSF48371">
    <property type="entry name" value="ARM repeat"/>
    <property type="match status" value="1"/>
</dbReference>
<dbReference type="InterPro" id="IPR000225">
    <property type="entry name" value="Armadillo"/>
</dbReference>
<dbReference type="InterPro" id="IPR011989">
    <property type="entry name" value="ARM-like"/>
</dbReference>
<dbReference type="Pfam" id="PF01749">
    <property type="entry name" value="IBB"/>
    <property type="match status" value="1"/>
</dbReference>
<protein>
    <submittedName>
        <fullName evidence="8">IMA7 protein</fullName>
    </submittedName>
</protein>
<evidence type="ECO:0000313" key="8">
    <source>
        <dbReference type="EMBL" id="NXY81259.1"/>
    </source>
</evidence>
<evidence type="ECO:0000256" key="6">
    <source>
        <dbReference type="SAM" id="MobiDB-lite"/>
    </source>
</evidence>
<gene>
    <name evidence="8" type="primary">Kpna6_0</name>
    <name evidence="8" type="ORF">CEYCYA_R04320</name>
</gene>
<dbReference type="GO" id="GO:0061608">
    <property type="term" value="F:nuclear import signal receptor activity"/>
    <property type="evidence" value="ECO:0007669"/>
    <property type="project" value="InterPro"/>
</dbReference>
<accession>A0A7L4MTX5</accession>
<comment type="similarity">
    <text evidence="1">Belongs to the importin alpha family.</text>
</comment>
<dbReference type="Gene3D" id="1.25.10.10">
    <property type="entry name" value="Leucine-rich Repeat Variant"/>
    <property type="match status" value="1"/>
</dbReference>
<dbReference type="SMART" id="SM00185">
    <property type="entry name" value="ARM"/>
    <property type="match status" value="2"/>
</dbReference>
<dbReference type="InterPro" id="IPR016024">
    <property type="entry name" value="ARM-type_fold"/>
</dbReference>
<dbReference type="InterPro" id="IPR002652">
    <property type="entry name" value="Importin-a_IBB"/>
</dbReference>